<dbReference type="Gene3D" id="3.40.50.720">
    <property type="entry name" value="NAD(P)-binding Rossmann-like Domain"/>
    <property type="match status" value="1"/>
</dbReference>
<dbReference type="PRINTS" id="PR00081">
    <property type="entry name" value="GDHRDH"/>
</dbReference>
<accession>A0A830FLW7</accession>
<dbReference type="GO" id="GO:0004316">
    <property type="term" value="F:3-oxoacyl-[acyl-carrier-protein] reductase (NADPH) activity"/>
    <property type="evidence" value="ECO:0007669"/>
    <property type="project" value="UniProtKB-EC"/>
</dbReference>
<dbReference type="SMART" id="SM00822">
    <property type="entry name" value="PKS_KR"/>
    <property type="match status" value="1"/>
</dbReference>
<feature type="region of interest" description="Disordered" evidence="3">
    <location>
        <begin position="228"/>
        <end position="251"/>
    </location>
</feature>
<evidence type="ECO:0000313" key="5">
    <source>
        <dbReference type="EMBL" id="GGM59787.1"/>
    </source>
</evidence>
<dbReference type="CDD" id="cd05233">
    <property type="entry name" value="SDR_c"/>
    <property type="match status" value="1"/>
</dbReference>
<evidence type="ECO:0000256" key="3">
    <source>
        <dbReference type="SAM" id="MobiDB-lite"/>
    </source>
</evidence>
<comment type="caution">
    <text evidence="5">The sequence shown here is derived from an EMBL/GenBank/DDBJ whole genome shotgun (WGS) entry which is preliminary data.</text>
</comment>
<dbReference type="PANTHER" id="PTHR42760:SF105">
    <property type="entry name" value="SORBITOL-6-PHOSPHATE 2-DEHYDROGENASE"/>
    <property type="match status" value="1"/>
</dbReference>
<dbReference type="Proteomes" id="UP000614609">
    <property type="component" value="Unassembled WGS sequence"/>
</dbReference>
<dbReference type="EC" id="1.1.1.100" evidence="6"/>
<dbReference type="InterPro" id="IPR002347">
    <property type="entry name" value="SDR_fam"/>
</dbReference>
<evidence type="ECO:0000256" key="2">
    <source>
        <dbReference type="RuleBase" id="RU000363"/>
    </source>
</evidence>
<comment type="similarity">
    <text evidence="1 2">Belongs to the short-chain dehydrogenases/reductases (SDR) family.</text>
</comment>
<keyword evidence="6" id="KW-0560">Oxidoreductase</keyword>
<dbReference type="PRINTS" id="PR00080">
    <property type="entry name" value="SDRFAMILY"/>
</dbReference>
<dbReference type="Proteomes" id="UP000765891">
    <property type="component" value="Unassembled WGS sequence"/>
</dbReference>
<gene>
    <name evidence="5" type="ORF">GCM10009017_07430</name>
    <name evidence="6" type="ORF">J2752_001705</name>
</gene>
<dbReference type="EMBL" id="JAGGKO010000002">
    <property type="protein sequence ID" value="MBP1954793.1"/>
    <property type="molecule type" value="Genomic_DNA"/>
</dbReference>
<proteinExistence type="inferred from homology"/>
<evidence type="ECO:0000259" key="4">
    <source>
        <dbReference type="SMART" id="SM00822"/>
    </source>
</evidence>
<name>A0A830FLW7_9EURY</name>
<reference evidence="5" key="1">
    <citation type="journal article" date="2014" name="Int. J. Syst. Evol. Microbiol.">
        <title>Complete genome sequence of Corynebacterium casei LMG S-19264T (=DSM 44701T), isolated from a smear-ripened cheese.</title>
        <authorList>
            <consortium name="US DOE Joint Genome Institute (JGI-PGF)"/>
            <person name="Walter F."/>
            <person name="Albersmeier A."/>
            <person name="Kalinowski J."/>
            <person name="Ruckert C."/>
        </authorList>
    </citation>
    <scope>NUCLEOTIDE SEQUENCE</scope>
    <source>
        <strain evidence="5">JCM 16108</strain>
    </source>
</reference>
<feature type="compositionally biased region" description="Basic and acidic residues" evidence="3">
    <location>
        <begin position="232"/>
        <end position="242"/>
    </location>
</feature>
<dbReference type="Pfam" id="PF00106">
    <property type="entry name" value="adh_short"/>
    <property type="match status" value="1"/>
</dbReference>
<evidence type="ECO:0000313" key="7">
    <source>
        <dbReference type="Proteomes" id="UP000614609"/>
    </source>
</evidence>
<sequence>MIDLDGETAIVTGGAQGFGREIAARLGEAGSNVVLADVQVELAEETADELRADGIDVEVVECDVTDPASAEALVEATVERFGSLEILVNNAGGSSTDHFTELDYDEWASGISLNLSGPFNCSKAASAELLEHGNGRIVNISSMAGTNVTVHGNPSYTAAKWGVIGLSKHTARDLGPDVRVNAICPGGSPNGPLDRGVTSEDVADTVLFLVSDLSAYVNATAIELDGGGSLNERPDYLSKPPEEWPEFLQDQ</sequence>
<evidence type="ECO:0000313" key="6">
    <source>
        <dbReference type="EMBL" id="MBP1954793.1"/>
    </source>
</evidence>
<reference evidence="6" key="3">
    <citation type="submission" date="2021-03" db="EMBL/GenBank/DDBJ databases">
        <title>Genomic Encyclopedia of Type Strains, Phase IV (KMG-IV): sequencing the most valuable type-strain genomes for metagenomic binning, comparative biology and taxonomic classification.</title>
        <authorList>
            <person name="Goeker M."/>
        </authorList>
    </citation>
    <scope>NUCLEOTIDE SEQUENCE</scope>
    <source>
        <strain evidence="6">DSM 22443</strain>
    </source>
</reference>
<dbReference type="SUPFAM" id="SSF51735">
    <property type="entry name" value="NAD(P)-binding Rossmann-fold domains"/>
    <property type="match status" value="1"/>
</dbReference>
<protein>
    <submittedName>
        <fullName evidence="6">3-oxoacyl-[acyl-carrier protein] reductase</fullName>
        <ecNumber evidence="6">1.1.1.100</ecNumber>
    </submittedName>
    <submittedName>
        <fullName evidence="5">Beta-ketoacyl-ACP reductase</fullName>
    </submittedName>
</protein>
<dbReference type="InterPro" id="IPR036291">
    <property type="entry name" value="NAD(P)-bd_dom_sf"/>
</dbReference>
<dbReference type="RefSeq" id="WP_188870000.1">
    <property type="nucleotide sequence ID" value="NZ_BMOO01000002.1"/>
</dbReference>
<dbReference type="OrthoDB" id="281764at2157"/>
<dbReference type="EMBL" id="BMOO01000002">
    <property type="protein sequence ID" value="GGM59787.1"/>
    <property type="molecule type" value="Genomic_DNA"/>
</dbReference>
<dbReference type="InterPro" id="IPR057326">
    <property type="entry name" value="KR_dom"/>
</dbReference>
<reference evidence="5" key="2">
    <citation type="submission" date="2020-09" db="EMBL/GenBank/DDBJ databases">
        <authorList>
            <person name="Sun Q."/>
            <person name="Ohkuma M."/>
        </authorList>
    </citation>
    <scope>NUCLEOTIDE SEQUENCE</scope>
    <source>
        <strain evidence="5">JCM 16108</strain>
    </source>
</reference>
<dbReference type="FunFam" id="3.40.50.720:FF:000084">
    <property type="entry name" value="Short-chain dehydrogenase reductase"/>
    <property type="match status" value="1"/>
</dbReference>
<dbReference type="AlphaFoldDB" id="A0A830FLW7"/>
<evidence type="ECO:0000256" key="1">
    <source>
        <dbReference type="ARBA" id="ARBA00006484"/>
    </source>
</evidence>
<dbReference type="PANTHER" id="PTHR42760">
    <property type="entry name" value="SHORT-CHAIN DEHYDROGENASES/REDUCTASES FAMILY MEMBER"/>
    <property type="match status" value="1"/>
</dbReference>
<keyword evidence="7" id="KW-1185">Reference proteome</keyword>
<organism evidence="5 7">
    <name type="scientific">Halarchaeum rubridurum</name>
    <dbReference type="NCBI Taxonomy" id="489911"/>
    <lineage>
        <taxon>Archaea</taxon>
        <taxon>Methanobacteriati</taxon>
        <taxon>Methanobacteriota</taxon>
        <taxon>Stenosarchaea group</taxon>
        <taxon>Halobacteria</taxon>
        <taxon>Halobacteriales</taxon>
        <taxon>Halobacteriaceae</taxon>
    </lineage>
</organism>
<dbReference type="Pfam" id="PF13561">
    <property type="entry name" value="adh_short_C2"/>
    <property type="match status" value="1"/>
</dbReference>
<feature type="domain" description="Ketoreductase" evidence="4">
    <location>
        <begin position="7"/>
        <end position="192"/>
    </location>
</feature>